<dbReference type="Pfam" id="PF13489">
    <property type="entry name" value="Methyltransf_23"/>
    <property type="match status" value="1"/>
</dbReference>
<gene>
    <name evidence="5" type="primary">ubiG</name>
    <name evidence="6" type="ORF">HNQ60_000778</name>
</gene>
<dbReference type="RefSeq" id="WP_184329696.1">
    <property type="nucleotide sequence ID" value="NZ_JACHHZ010000001.1"/>
</dbReference>
<comment type="catalytic activity">
    <reaction evidence="5">
        <text>a 3-demethylubiquinol + S-adenosyl-L-methionine = a ubiquinol + S-adenosyl-L-homocysteine + H(+)</text>
        <dbReference type="Rhea" id="RHEA:44380"/>
        <dbReference type="Rhea" id="RHEA-COMP:9566"/>
        <dbReference type="Rhea" id="RHEA-COMP:10914"/>
        <dbReference type="ChEBI" id="CHEBI:15378"/>
        <dbReference type="ChEBI" id="CHEBI:17976"/>
        <dbReference type="ChEBI" id="CHEBI:57856"/>
        <dbReference type="ChEBI" id="CHEBI:59789"/>
        <dbReference type="ChEBI" id="CHEBI:84422"/>
        <dbReference type="EC" id="2.1.1.64"/>
    </reaction>
</comment>
<proteinExistence type="inferred from homology"/>
<accession>A0A841HIC5</accession>
<dbReference type="GO" id="GO:0102208">
    <property type="term" value="F:2-polyprenyl-6-hydroxyphenol methylase activity"/>
    <property type="evidence" value="ECO:0007669"/>
    <property type="project" value="UniProtKB-EC"/>
</dbReference>
<dbReference type="CDD" id="cd02440">
    <property type="entry name" value="AdoMet_MTases"/>
    <property type="match status" value="1"/>
</dbReference>
<keyword evidence="4 5" id="KW-0949">S-adenosyl-L-methionine</keyword>
<dbReference type="AlphaFoldDB" id="A0A841HIC5"/>
<dbReference type="InterPro" id="IPR029063">
    <property type="entry name" value="SAM-dependent_MTases_sf"/>
</dbReference>
<dbReference type="SUPFAM" id="SSF53335">
    <property type="entry name" value="S-adenosyl-L-methionine-dependent methyltransferases"/>
    <property type="match status" value="1"/>
</dbReference>
<evidence type="ECO:0000256" key="1">
    <source>
        <dbReference type="ARBA" id="ARBA00022603"/>
    </source>
</evidence>
<comment type="function">
    <text evidence="5">O-methyltransferase that catalyzes the 2 O-methylation steps in the ubiquinone biosynthetic pathway.</text>
</comment>
<feature type="binding site" evidence="5">
    <location>
        <position position="81"/>
    </location>
    <ligand>
        <name>S-adenosyl-L-methionine</name>
        <dbReference type="ChEBI" id="CHEBI:59789"/>
    </ligand>
</feature>
<dbReference type="PANTHER" id="PTHR43464">
    <property type="entry name" value="METHYLTRANSFERASE"/>
    <property type="match status" value="1"/>
</dbReference>
<evidence type="ECO:0000313" key="7">
    <source>
        <dbReference type="Proteomes" id="UP000588068"/>
    </source>
</evidence>
<name>A0A841HIC5_9GAMM</name>
<comment type="caution">
    <text evidence="6">The sequence shown here is derived from an EMBL/GenBank/DDBJ whole genome shotgun (WGS) entry which is preliminary data.</text>
</comment>
<evidence type="ECO:0000256" key="2">
    <source>
        <dbReference type="ARBA" id="ARBA00022679"/>
    </source>
</evidence>
<dbReference type="Proteomes" id="UP000588068">
    <property type="component" value="Unassembled WGS sequence"/>
</dbReference>
<evidence type="ECO:0000256" key="5">
    <source>
        <dbReference type="HAMAP-Rule" id="MF_00472"/>
    </source>
</evidence>
<evidence type="ECO:0000256" key="4">
    <source>
        <dbReference type="ARBA" id="ARBA00022691"/>
    </source>
</evidence>
<dbReference type="UniPathway" id="UPA00232"/>
<dbReference type="EC" id="2.1.1.222" evidence="5"/>
<keyword evidence="2 5" id="KW-0808">Transferase</keyword>
<keyword evidence="1 5" id="KW-0489">Methyltransferase</keyword>
<comment type="pathway">
    <text evidence="5">Cofactor biosynthesis; ubiquinone biosynthesis.</text>
</comment>
<dbReference type="NCBIfam" id="TIGR01983">
    <property type="entry name" value="UbiG"/>
    <property type="match status" value="1"/>
</dbReference>
<keyword evidence="3 5" id="KW-0831">Ubiquinone biosynthesis</keyword>
<evidence type="ECO:0000256" key="3">
    <source>
        <dbReference type="ARBA" id="ARBA00022688"/>
    </source>
</evidence>
<dbReference type="EMBL" id="JACHHZ010000001">
    <property type="protein sequence ID" value="MBB6091932.1"/>
    <property type="molecule type" value="Genomic_DNA"/>
</dbReference>
<dbReference type="FunFam" id="3.40.50.150:FF:000028">
    <property type="entry name" value="Ubiquinone biosynthesis O-methyltransferase"/>
    <property type="match status" value="1"/>
</dbReference>
<organism evidence="6 7">
    <name type="scientific">Povalibacter uvarum</name>
    <dbReference type="NCBI Taxonomy" id="732238"/>
    <lineage>
        <taxon>Bacteria</taxon>
        <taxon>Pseudomonadati</taxon>
        <taxon>Pseudomonadota</taxon>
        <taxon>Gammaproteobacteria</taxon>
        <taxon>Steroidobacterales</taxon>
        <taxon>Steroidobacteraceae</taxon>
        <taxon>Povalibacter</taxon>
    </lineage>
</organism>
<dbReference type="GO" id="GO:0061542">
    <property type="term" value="F:3-demethylubiquinol 3-O-methyltransferase activity"/>
    <property type="evidence" value="ECO:0007669"/>
    <property type="project" value="UniProtKB-UniRule"/>
</dbReference>
<dbReference type="EC" id="2.1.1.64" evidence="5"/>
<protein>
    <recommendedName>
        <fullName evidence="5">Ubiquinone biosynthesis O-methyltransferase</fullName>
    </recommendedName>
    <alternativeName>
        <fullName evidence="5">2-polyprenyl-6-hydroxyphenol methylase</fullName>
        <ecNumber evidence="5">2.1.1.222</ecNumber>
    </alternativeName>
    <alternativeName>
        <fullName evidence="5">3-demethylubiquinone 3-O-methyltransferase</fullName>
        <ecNumber evidence="5">2.1.1.64</ecNumber>
    </alternativeName>
</protein>
<dbReference type="PANTHER" id="PTHR43464:SF19">
    <property type="entry name" value="UBIQUINONE BIOSYNTHESIS O-METHYLTRANSFERASE, MITOCHONDRIAL"/>
    <property type="match status" value="1"/>
</dbReference>
<comment type="catalytic activity">
    <reaction evidence="5">
        <text>a 3-(all-trans-polyprenyl)benzene-1,2-diol + S-adenosyl-L-methionine = a 2-methoxy-6-(all-trans-polyprenyl)phenol + S-adenosyl-L-homocysteine + H(+)</text>
        <dbReference type="Rhea" id="RHEA:31411"/>
        <dbReference type="Rhea" id="RHEA-COMP:9550"/>
        <dbReference type="Rhea" id="RHEA-COMP:9551"/>
        <dbReference type="ChEBI" id="CHEBI:15378"/>
        <dbReference type="ChEBI" id="CHEBI:57856"/>
        <dbReference type="ChEBI" id="CHEBI:59789"/>
        <dbReference type="ChEBI" id="CHEBI:62729"/>
        <dbReference type="ChEBI" id="CHEBI:62731"/>
        <dbReference type="EC" id="2.1.1.222"/>
    </reaction>
</comment>
<keyword evidence="6" id="KW-0830">Ubiquinone</keyword>
<dbReference type="Gene3D" id="3.40.50.150">
    <property type="entry name" value="Vaccinia Virus protein VP39"/>
    <property type="match status" value="1"/>
</dbReference>
<dbReference type="HAMAP" id="MF_00472">
    <property type="entry name" value="UbiG"/>
    <property type="match status" value="1"/>
</dbReference>
<keyword evidence="7" id="KW-1185">Reference proteome</keyword>
<comment type="similarity">
    <text evidence="5">Belongs to the methyltransferase superfamily. UbiG/COQ3 family.</text>
</comment>
<dbReference type="InterPro" id="IPR010233">
    <property type="entry name" value="UbiG_MeTrfase"/>
</dbReference>
<dbReference type="GO" id="GO:0010420">
    <property type="term" value="F:polyprenyldihydroxybenzoate methyltransferase activity"/>
    <property type="evidence" value="ECO:0007669"/>
    <property type="project" value="InterPro"/>
</dbReference>
<feature type="binding site" evidence="5">
    <location>
        <position position="40"/>
    </location>
    <ligand>
        <name>S-adenosyl-L-methionine</name>
        <dbReference type="ChEBI" id="CHEBI:59789"/>
    </ligand>
</feature>
<evidence type="ECO:0000313" key="6">
    <source>
        <dbReference type="EMBL" id="MBB6091932.1"/>
    </source>
</evidence>
<reference evidence="6 7" key="1">
    <citation type="submission" date="2020-08" db="EMBL/GenBank/DDBJ databases">
        <title>Genomic Encyclopedia of Type Strains, Phase IV (KMG-IV): sequencing the most valuable type-strain genomes for metagenomic binning, comparative biology and taxonomic classification.</title>
        <authorList>
            <person name="Goeker M."/>
        </authorList>
    </citation>
    <scope>NUCLEOTIDE SEQUENCE [LARGE SCALE GENOMIC DNA]</scope>
    <source>
        <strain evidence="6 7">DSM 26723</strain>
    </source>
</reference>
<sequence>MVQAASNHDPAEIARFDATAQRWWDPHGEFRPLHVLNPVRLDYIDARVGGLRGKRVLDVGCGGGLLSEAMARRGAEVTGIDLGTATIEVAELHALQSNLTIRYIRESAEVHAAHSPGAYDVVTCLEMLEHVPEPASVLAALRTLVKPGGEVVISTLNRNLKSWLLAIVGAEYVLGLLERGTHTYSRFIRPAELSRWARAAHLDLVDITGLDYDAFRNTATLSGNVHVNYMMHLRREAVSG</sequence>
<feature type="binding site" evidence="5">
    <location>
        <position position="125"/>
    </location>
    <ligand>
        <name>S-adenosyl-L-methionine</name>
        <dbReference type="ChEBI" id="CHEBI:59789"/>
    </ligand>
</feature>
<dbReference type="GO" id="GO:0032259">
    <property type="term" value="P:methylation"/>
    <property type="evidence" value="ECO:0007669"/>
    <property type="project" value="UniProtKB-KW"/>
</dbReference>
<feature type="binding site" evidence="5">
    <location>
        <position position="60"/>
    </location>
    <ligand>
        <name>S-adenosyl-L-methionine</name>
        <dbReference type="ChEBI" id="CHEBI:59789"/>
    </ligand>
</feature>